<dbReference type="OrthoDB" id="7624900at2759"/>
<accession>A0A833VKA1</accession>
<name>A0A833VKA1_9HYME</name>
<keyword evidence="2" id="KW-1185">Reference proteome</keyword>
<dbReference type="AlphaFoldDB" id="A0A833VKA1"/>
<proteinExistence type="predicted"/>
<gene>
    <name evidence="1" type="ORF">E2986_08256</name>
</gene>
<evidence type="ECO:0000313" key="2">
    <source>
        <dbReference type="Proteomes" id="UP000655588"/>
    </source>
</evidence>
<sequence>MTIKTSQDSKKQQLVLESNSKMYFPFIATFSLILCGCQVLSQTNTYEYSDQRPWSFVYTLYPFYNSETLLEVWRGDKSIDISTNVVTIAPHEQEQTVVFSDDVQRNGTNLKSQDNLSYFLSETKNINEEQLLKNRQRLSNYRNRHKDTTLQNE</sequence>
<protein>
    <submittedName>
        <fullName evidence="1">Uncharacterized protein</fullName>
    </submittedName>
</protein>
<reference evidence="1" key="1">
    <citation type="submission" date="2019-11" db="EMBL/GenBank/DDBJ databases">
        <title>The nuclear and mitochondrial genomes of Frieseomelitta varia - a highly eusocial stingless bee (Meliponini) with a permanently sterile worker caste.</title>
        <authorList>
            <person name="Freitas F.C.P."/>
            <person name="Lourenco A.P."/>
            <person name="Nunes F.M.F."/>
            <person name="Paschoal A.R."/>
            <person name="Abreu F.C.P."/>
            <person name="Barbin F.O."/>
            <person name="Bataglia L."/>
            <person name="Cardoso-Junior C.A.M."/>
            <person name="Cervoni M.S."/>
            <person name="Silva S.R."/>
            <person name="Dalarmi F."/>
            <person name="Del Lama M.A."/>
            <person name="Depintor T.S."/>
            <person name="Ferreira K.M."/>
            <person name="Goria P.S."/>
            <person name="Jaskot M.C."/>
            <person name="Lago D.C."/>
            <person name="Luna-Lucena D."/>
            <person name="Moda L.M."/>
            <person name="Nascimento L."/>
            <person name="Pedrino M."/>
            <person name="Rabico F.O."/>
            <person name="Sanches F.C."/>
            <person name="Santos D.E."/>
            <person name="Santos C.G."/>
            <person name="Vieira J."/>
            <person name="Lopes T.F."/>
            <person name="Barchuk A.R."/>
            <person name="Hartfelder K."/>
            <person name="Simoes Z.L.P."/>
            <person name="Bitondi M.M.G."/>
            <person name="Pinheiro D.G."/>
        </authorList>
    </citation>
    <scope>NUCLEOTIDE SEQUENCE</scope>
    <source>
        <strain evidence="1">USP_RPSP 00005682</strain>
        <tissue evidence="1">Whole individual</tissue>
    </source>
</reference>
<dbReference type="EMBL" id="WNWW01000860">
    <property type="protein sequence ID" value="KAF3421496.1"/>
    <property type="molecule type" value="Genomic_DNA"/>
</dbReference>
<dbReference type="Proteomes" id="UP000655588">
    <property type="component" value="Unassembled WGS sequence"/>
</dbReference>
<evidence type="ECO:0000313" key="1">
    <source>
        <dbReference type="EMBL" id="KAF3421496.1"/>
    </source>
</evidence>
<comment type="caution">
    <text evidence="1">The sequence shown here is derived from an EMBL/GenBank/DDBJ whole genome shotgun (WGS) entry which is preliminary data.</text>
</comment>
<organism evidence="1 2">
    <name type="scientific">Frieseomelitta varia</name>
    <dbReference type="NCBI Taxonomy" id="561572"/>
    <lineage>
        <taxon>Eukaryota</taxon>
        <taxon>Metazoa</taxon>
        <taxon>Ecdysozoa</taxon>
        <taxon>Arthropoda</taxon>
        <taxon>Hexapoda</taxon>
        <taxon>Insecta</taxon>
        <taxon>Pterygota</taxon>
        <taxon>Neoptera</taxon>
        <taxon>Endopterygota</taxon>
        <taxon>Hymenoptera</taxon>
        <taxon>Apocrita</taxon>
        <taxon>Aculeata</taxon>
        <taxon>Apoidea</taxon>
        <taxon>Anthophila</taxon>
        <taxon>Apidae</taxon>
        <taxon>Frieseomelitta</taxon>
    </lineage>
</organism>